<dbReference type="Proteomes" id="UP001234297">
    <property type="component" value="Chromosome 2"/>
</dbReference>
<protein>
    <submittedName>
        <fullName evidence="1">Uncharacterized protein</fullName>
    </submittedName>
</protein>
<gene>
    <name evidence="1" type="ORF">MRB53_004252</name>
</gene>
<dbReference type="EMBL" id="CM056810">
    <property type="protein sequence ID" value="KAJ8642504.1"/>
    <property type="molecule type" value="Genomic_DNA"/>
</dbReference>
<organism evidence="1 2">
    <name type="scientific">Persea americana</name>
    <name type="common">Avocado</name>
    <dbReference type="NCBI Taxonomy" id="3435"/>
    <lineage>
        <taxon>Eukaryota</taxon>
        <taxon>Viridiplantae</taxon>
        <taxon>Streptophyta</taxon>
        <taxon>Embryophyta</taxon>
        <taxon>Tracheophyta</taxon>
        <taxon>Spermatophyta</taxon>
        <taxon>Magnoliopsida</taxon>
        <taxon>Magnoliidae</taxon>
        <taxon>Laurales</taxon>
        <taxon>Lauraceae</taxon>
        <taxon>Persea</taxon>
    </lineage>
</organism>
<reference evidence="1 2" key="1">
    <citation type="journal article" date="2022" name="Hortic Res">
        <title>A haplotype resolved chromosomal level avocado genome allows analysis of novel avocado genes.</title>
        <authorList>
            <person name="Nath O."/>
            <person name="Fletcher S.J."/>
            <person name="Hayward A."/>
            <person name="Shaw L.M."/>
            <person name="Masouleh A.K."/>
            <person name="Furtado A."/>
            <person name="Henry R.J."/>
            <person name="Mitter N."/>
        </authorList>
    </citation>
    <scope>NUCLEOTIDE SEQUENCE [LARGE SCALE GENOMIC DNA]</scope>
    <source>
        <strain evidence="2">cv. Hass</strain>
    </source>
</reference>
<sequence>MGANLCSLRSPDNHANGPRLHQKTSFVDLLIPDCLKTEKRKQQHQEENKVTKVAQVTTRVKRVTLEEWILASPAVRRDVSGSVTASEVLVPKQSSHRVCPYLSSTCTTPSPSVKIPGDFSLARDSLSLERRTKVEETSREGMETSRSQSGKLKKRVSFRLPEEADIIFFYSPEDGTRD</sequence>
<comment type="caution">
    <text evidence="1">The sequence shown here is derived from an EMBL/GenBank/DDBJ whole genome shotgun (WGS) entry which is preliminary data.</text>
</comment>
<evidence type="ECO:0000313" key="2">
    <source>
        <dbReference type="Proteomes" id="UP001234297"/>
    </source>
</evidence>
<evidence type="ECO:0000313" key="1">
    <source>
        <dbReference type="EMBL" id="KAJ8642504.1"/>
    </source>
</evidence>
<name>A0ACC2M9W6_PERAE</name>
<proteinExistence type="predicted"/>
<keyword evidence="2" id="KW-1185">Reference proteome</keyword>
<accession>A0ACC2M9W6</accession>